<accession>A0A934W8S7</accession>
<feature type="signal peptide" evidence="1">
    <location>
        <begin position="1"/>
        <end position="21"/>
    </location>
</feature>
<feature type="chain" id="PRO_5037737191" description="HNH endonuclease" evidence="1">
    <location>
        <begin position="22"/>
        <end position="167"/>
    </location>
</feature>
<keyword evidence="1" id="KW-0732">Signal</keyword>
<proteinExistence type="predicted"/>
<reference evidence="2" key="1">
    <citation type="submission" date="2021-01" db="EMBL/GenBank/DDBJ databases">
        <title>Genome sequence of strain Noviherbaspirillum sp. DKR-6.</title>
        <authorList>
            <person name="Chaudhary D.K."/>
        </authorList>
    </citation>
    <scope>NUCLEOTIDE SEQUENCE</scope>
    <source>
        <strain evidence="2">DKR-6</strain>
    </source>
</reference>
<evidence type="ECO:0000313" key="3">
    <source>
        <dbReference type="Proteomes" id="UP000622890"/>
    </source>
</evidence>
<dbReference type="Proteomes" id="UP000622890">
    <property type="component" value="Unassembled WGS sequence"/>
</dbReference>
<dbReference type="AlphaFoldDB" id="A0A934W8S7"/>
<protein>
    <recommendedName>
        <fullName evidence="4">HNH endonuclease</fullName>
    </recommendedName>
</protein>
<keyword evidence="3" id="KW-1185">Reference proteome</keyword>
<sequence length="167" mass="18671">MHTAKALCGIAALFFSAAALAGDLPDPSRTPGALNPDVTQENIHQTVCVKGWTKTVRPPAYYTNKLKKIQIREYGYADTRPSDYEEDHLVPLSVGGNPTDPNNLWPQPRNSEWGADKKDQLEFALYKAVCRGEMSLADARNAFRTNWIAAYKSYGYFLRKYSHGNGE</sequence>
<evidence type="ECO:0000313" key="2">
    <source>
        <dbReference type="EMBL" id="MBK4737935.1"/>
    </source>
</evidence>
<evidence type="ECO:0000256" key="1">
    <source>
        <dbReference type="SAM" id="SignalP"/>
    </source>
</evidence>
<dbReference type="RefSeq" id="WP_200596678.1">
    <property type="nucleotide sequence ID" value="NZ_JAEPBG010000015.1"/>
</dbReference>
<evidence type="ECO:0008006" key="4">
    <source>
        <dbReference type="Google" id="ProtNLM"/>
    </source>
</evidence>
<comment type="caution">
    <text evidence="2">The sequence shown here is derived from an EMBL/GenBank/DDBJ whole genome shotgun (WGS) entry which is preliminary data.</text>
</comment>
<name>A0A934W8S7_9BURK</name>
<dbReference type="EMBL" id="JAEPBG010000015">
    <property type="protein sequence ID" value="MBK4737935.1"/>
    <property type="molecule type" value="Genomic_DNA"/>
</dbReference>
<organism evidence="2 3">
    <name type="scientific">Noviherbaspirillum pedocola</name>
    <dbReference type="NCBI Taxonomy" id="2801341"/>
    <lineage>
        <taxon>Bacteria</taxon>
        <taxon>Pseudomonadati</taxon>
        <taxon>Pseudomonadota</taxon>
        <taxon>Betaproteobacteria</taxon>
        <taxon>Burkholderiales</taxon>
        <taxon>Oxalobacteraceae</taxon>
        <taxon>Noviherbaspirillum</taxon>
    </lineage>
</organism>
<gene>
    <name evidence="2" type="ORF">JJB74_25215</name>
</gene>